<feature type="compositionally biased region" description="Basic residues" evidence="1">
    <location>
        <begin position="20"/>
        <end position="39"/>
    </location>
</feature>
<protein>
    <submittedName>
        <fullName evidence="2">Uncharacterized protein</fullName>
    </submittedName>
</protein>
<feature type="region of interest" description="Disordered" evidence="1">
    <location>
        <begin position="20"/>
        <end position="47"/>
    </location>
</feature>
<reference evidence="2" key="2">
    <citation type="journal article" date="2015" name="Fish Shellfish Immunol.">
        <title>Early steps in the European eel (Anguilla anguilla)-Vibrio vulnificus interaction in the gills: Role of the RtxA13 toxin.</title>
        <authorList>
            <person name="Callol A."/>
            <person name="Pajuelo D."/>
            <person name="Ebbesson L."/>
            <person name="Teles M."/>
            <person name="MacKenzie S."/>
            <person name="Amaro C."/>
        </authorList>
    </citation>
    <scope>NUCLEOTIDE SEQUENCE</scope>
</reference>
<accession>A0A0E9S6D3</accession>
<evidence type="ECO:0000256" key="1">
    <source>
        <dbReference type="SAM" id="MobiDB-lite"/>
    </source>
</evidence>
<evidence type="ECO:0000313" key="2">
    <source>
        <dbReference type="EMBL" id="JAH36742.1"/>
    </source>
</evidence>
<name>A0A0E9S6D3_ANGAN</name>
<sequence>MPTLWITSVYSVHTRVSTHTHASTHLHRRMTRKISRKKERNTLSIPA</sequence>
<dbReference type="AlphaFoldDB" id="A0A0E9S6D3"/>
<reference evidence="2" key="1">
    <citation type="submission" date="2014-11" db="EMBL/GenBank/DDBJ databases">
        <authorList>
            <person name="Amaro Gonzalez C."/>
        </authorList>
    </citation>
    <scope>NUCLEOTIDE SEQUENCE</scope>
</reference>
<organism evidence="2">
    <name type="scientific">Anguilla anguilla</name>
    <name type="common">European freshwater eel</name>
    <name type="synonym">Muraena anguilla</name>
    <dbReference type="NCBI Taxonomy" id="7936"/>
    <lineage>
        <taxon>Eukaryota</taxon>
        <taxon>Metazoa</taxon>
        <taxon>Chordata</taxon>
        <taxon>Craniata</taxon>
        <taxon>Vertebrata</taxon>
        <taxon>Euteleostomi</taxon>
        <taxon>Actinopterygii</taxon>
        <taxon>Neopterygii</taxon>
        <taxon>Teleostei</taxon>
        <taxon>Anguilliformes</taxon>
        <taxon>Anguillidae</taxon>
        <taxon>Anguilla</taxon>
    </lineage>
</organism>
<dbReference type="EMBL" id="GBXM01071835">
    <property type="protein sequence ID" value="JAH36742.1"/>
    <property type="molecule type" value="Transcribed_RNA"/>
</dbReference>
<proteinExistence type="predicted"/>